<dbReference type="PIRSF" id="PIRSF000156">
    <property type="entry name" value="Pyruvate_dh_E1"/>
    <property type="match status" value="1"/>
</dbReference>
<feature type="binding site" evidence="9">
    <location>
        <position position="277"/>
    </location>
    <ligand>
        <name>Mg(2+)</name>
        <dbReference type="ChEBI" id="CHEBI:18420"/>
    </ligand>
</feature>
<dbReference type="InterPro" id="IPR035807">
    <property type="entry name" value="PDC_E1_N"/>
</dbReference>
<organism evidence="13 14">
    <name type="scientific">Embleya scabrispora</name>
    <dbReference type="NCBI Taxonomy" id="159449"/>
    <lineage>
        <taxon>Bacteria</taxon>
        <taxon>Bacillati</taxon>
        <taxon>Actinomycetota</taxon>
        <taxon>Actinomycetes</taxon>
        <taxon>Kitasatosporales</taxon>
        <taxon>Streptomycetaceae</taxon>
        <taxon>Embleya</taxon>
    </lineage>
</organism>
<dbReference type="eggNOG" id="COG2609">
    <property type="taxonomic scope" value="Bacteria"/>
</dbReference>
<feature type="domain" description="Transketolase N-terminal" evidence="10">
    <location>
        <begin position="152"/>
        <end position="313"/>
    </location>
</feature>
<dbReference type="InterPro" id="IPR029061">
    <property type="entry name" value="THDP-binding"/>
</dbReference>
<dbReference type="InterPro" id="IPR041621">
    <property type="entry name" value="PDH_E1_M"/>
</dbReference>
<evidence type="ECO:0000256" key="9">
    <source>
        <dbReference type="PIRSR" id="PIRSR000156-1"/>
    </source>
</evidence>
<dbReference type="InterPro" id="IPR051157">
    <property type="entry name" value="PDH/Transketolase"/>
</dbReference>
<evidence type="ECO:0000256" key="8">
    <source>
        <dbReference type="PIRNR" id="PIRNR000156"/>
    </source>
</evidence>
<evidence type="ECO:0000259" key="10">
    <source>
        <dbReference type="Pfam" id="PF00456"/>
    </source>
</evidence>
<keyword evidence="5 8" id="KW-0786">Thiamine pyrophosphate</keyword>
<dbReference type="OrthoDB" id="9759664at2"/>
<dbReference type="RefSeq" id="WP_078975209.1">
    <property type="nucleotide sequence ID" value="NZ_MWQN01000001.1"/>
</dbReference>
<keyword evidence="9" id="KW-0479">Metal-binding</keyword>
<comment type="cofactor">
    <cofactor evidence="9">
        <name>Mg(2+)</name>
        <dbReference type="ChEBI" id="CHEBI:18420"/>
    </cofactor>
</comment>
<dbReference type="NCBIfam" id="TIGR00759">
    <property type="entry name" value="aceE"/>
    <property type="match status" value="1"/>
</dbReference>
<dbReference type="Gene3D" id="3.40.50.970">
    <property type="match status" value="2"/>
</dbReference>
<evidence type="ECO:0000313" key="14">
    <source>
        <dbReference type="Proteomes" id="UP000190037"/>
    </source>
</evidence>
<dbReference type="GO" id="GO:0000287">
    <property type="term" value="F:magnesium ion binding"/>
    <property type="evidence" value="ECO:0007669"/>
    <property type="project" value="UniProtKB-ARBA"/>
</dbReference>
<evidence type="ECO:0000256" key="5">
    <source>
        <dbReference type="ARBA" id="ARBA00023052"/>
    </source>
</evidence>
<comment type="function">
    <text evidence="8">Component of the pyruvate dehydrogenase (PDH) complex, that catalyzes the overall conversion of pyruvate to acetyl-CoA and CO(2).</text>
</comment>
<evidence type="ECO:0000256" key="4">
    <source>
        <dbReference type="ARBA" id="ARBA00023002"/>
    </source>
</evidence>
<dbReference type="Proteomes" id="UP000190037">
    <property type="component" value="Unassembled WGS sequence"/>
</dbReference>
<dbReference type="Pfam" id="PF22613">
    <property type="entry name" value="Transketolase_C_1"/>
    <property type="match status" value="1"/>
</dbReference>
<dbReference type="CDD" id="cd02017">
    <property type="entry name" value="TPP_E1_EcPDC_like"/>
    <property type="match status" value="1"/>
</dbReference>
<dbReference type="PANTHER" id="PTHR43825:SF3">
    <property type="entry name" value="PYRUVATE DEHYDROGENASE E1 COMPONENT"/>
    <property type="match status" value="1"/>
</dbReference>
<comment type="catalytic activity">
    <reaction evidence="7 8">
        <text>N(6)-[(R)-lipoyl]-L-lysyl-[protein] + pyruvate + H(+) = N(6)-[(R)-S(8)-acetyldihydrolipoyl]-L-lysyl-[protein] + CO2</text>
        <dbReference type="Rhea" id="RHEA:19189"/>
        <dbReference type="Rhea" id="RHEA-COMP:10474"/>
        <dbReference type="Rhea" id="RHEA-COMP:10478"/>
        <dbReference type="ChEBI" id="CHEBI:15361"/>
        <dbReference type="ChEBI" id="CHEBI:15378"/>
        <dbReference type="ChEBI" id="CHEBI:16526"/>
        <dbReference type="ChEBI" id="CHEBI:83099"/>
        <dbReference type="ChEBI" id="CHEBI:83111"/>
        <dbReference type="EC" id="1.2.4.1"/>
    </reaction>
</comment>
<dbReference type="EC" id="1.2.4.1" evidence="2 8"/>
<dbReference type="Pfam" id="PF00456">
    <property type="entry name" value="Transketolase_N"/>
    <property type="match status" value="1"/>
</dbReference>
<gene>
    <name evidence="13" type="ORF">B4N89_08005</name>
</gene>
<feature type="domain" description="Transketolase-like C-terminal" evidence="12">
    <location>
        <begin position="729"/>
        <end position="864"/>
    </location>
</feature>
<evidence type="ECO:0000259" key="12">
    <source>
        <dbReference type="Pfam" id="PF22613"/>
    </source>
</evidence>
<feature type="binding site" evidence="9">
    <location>
        <position position="245"/>
    </location>
    <ligand>
        <name>Mg(2+)</name>
        <dbReference type="ChEBI" id="CHEBI:18420"/>
    </ligand>
</feature>
<protein>
    <recommendedName>
        <fullName evidence="3 8">Pyruvate dehydrogenase E1 component</fullName>
        <ecNumber evidence="2 8">1.2.4.1</ecNumber>
    </recommendedName>
</protein>
<evidence type="ECO:0000256" key="7">
    <source>
        <dbReference type="ARBA" id="ARBA00051231"/>
    </source>
</evidence>
<evidence type="ECO:0000256" key="3">
    <source>
        <dbReference type="ARBA" id="ARBA00017172"/>
    </source>
</evidence>
<dbReference type="Gene3D" id="3.40.50.920">
    <property type="match status" value="1"/>
</dbReference>
<evidence type="ECO:0000256" key="2">
    <source>
        <dbReference type="ARBA" id="ARBA00012281"/>
    </source>
</evidence>
<dbReference type="STRING" id="159449.B4N89_08005"/>
<name>A0A1T3NVR0_9ACTN</name>
<evidence type="ECO:0000256" key="1">
    <source>
        <dbReference type="ARBA" id="ARBA00001964"/>
    </source>
</evidence>
<dbReference type="FunFam" id="3.40.50.970:FF:000011">
    <property type="entry name" value="Pyruvate dehydrogenase E1 component"/>
    <property type="match status" value="1"/>
</dbReference>
<evidence type="ECO:0000313" key="13">
    <source>
        <dbReference type="EMBL" id="OPC80898.1"/>
    </source>
</evidence>
<dbReference type="InterPro" id="IPR055152">
    <property type="entry name" value="Transketolase-like_C_2"/>
</dbReference>
<keyword evidence="14" id="KW-1185">Reference proteome</keyword>
<dbReference type="InterPro" id="IPR009014">
    <property type="entry name" value="Transketo_C/PFOR_II"/>
</dbReference>
<keyword evidence="6 8" id="KW-0670">Pyruvate</keyword>
<feature type="binding site" evidence="9">
    <location>
        <position position="275"/>
    </location>
    <ligand>
        <name>Mg(2+)</name>
        <dbReference type="ChEBI" id="CHEBI:18420"/>
    </ligand>
</feature>
<dbReference type="GO" id="GO:0004739">
    <property type="term" value="F:pyruvate dehydrogenase (acetyl-transferring) activity"/>
    <property type="evidence" value="ECO:0007669"/>
    <property type="project" value="UniProtKB-EC"/>
</dbReference>
<evidence type="ECO:0000256" key="6">
    <source>
        <dbReference type="ARBA" id="ARBA00023317"/>
    </source>
</evidence>
<evidence type="ECO:0000259" key="11">
    <source>
        <dbReference type="Pfam" id="PF17831"/>
    </source>
</evidence>
<dbReference type="EMBL" id="MWQN01000001">
    <property type="protein sequence ID" value="OPC80898.1"/>
    <property type="molecule type" value="Genomic_DNA"/>
</dbReference>
<keyword evidence="9" id="KW-0460">Magnesium</keyword>
<sequence>MASGRERFSIISDGLPSQLPDIDPNETGEWLESLDAVINEQGRQRARYIMLKLLERARERQVGVPGLRSTDYINTIAPESEPWFPGDENIERRIRAFVRWNAAIMVSRANRPGLGVGGHIATYASSASLYEVGFNHFFRGKDHGESGDQIYFQGHASPGIYARAFLEGRLSEAQLDGFRQEKSAAPNGLPSYPHPRMMPEFWEFPTVSMGLGPLGAIYQARFNRYLHNRNIKDTSRSHVWAFLGDGEMDEPESLGNIGLAAREELDNLTFVINCNLQRLDGPVRGNGKIIQELESYFRGAGWNVIKVVWGRDWDPLLAQDTDGALVNKMNTTPDGQFQTYAVESGAYVREHFFGDDARLRRMVSDLTDEDIQKLGRGGHDYRKVYAAFKSAREHVGQPTVILAQTVKGWTLGPNFESRNATHQMKKLTKSDLKAFRDRLYLPISDEQLEADLPPYFHPGEKSEEMEYMRERRAALGGSLPQRLDRSKALKLPGDPVYSVLKKGSKQPVATTQAFVRLLKDLMRDPEIGKRFVPIAPDEYRTFGMDAMFPTAKVYNPHGQTYDSVDRELLLSYKESAQGQMLHDGISEAGCVASLIAAGSTYSTHGEQMIPVYVFYSMFGFQRTGDQFWQMADQLSRGFVLGATAGRTTLTGEGTQHADGHSQLLASTNPACVAYDPAFSYEIAHIVKDGLRRMYGENAEDVFYYMTVYNEPIAQPAEPANVDVDGILKGLYLYQDGPAKEGALRAQILASGVGMPWALDAQKLLAQDWNVVADVWSVTSWNELRRDAVAAEEHNLLHPEAEPHIPYVTRVLDGRPGPVVAVSDWMRAVPDQISRWVPADFASLGTDGFGFADTRGAARRFFHVDTESVVVGVLSELSRRGEIDPGVVAKAIAQYQLLDVKAAGVGTVGGDA</sequence>
<dbReference type="AlphaFoldDB" id="A0A1T3NVR0"/>
<dbReference type="InterPro" id="IPR005474">
    <property type="entry name" value="Transketolase_N"/>
</dbReference>
<dbReference type="SUPFAM" id="SSF52518">
    <property type="entry name" value="Thiamin diphosphate-binding fold (THDP-binding)"/>
    <property type="match status" value="2"/>
</dbReference>
<feature type="domain" description="Pyruvate dehydrogenase E1 component middle" evidence="11">
    <location>
        <begin position="503"/>
        <end position="712"/>
    </location>
</feature>
<comment type="caution">
    <text evidence="13">The sequence shown here is derived from an EMBL/GenBank/DDBJ whole genome shotgun (WGS) entry which is preliminary data.</text>
</comment>
<dbReference type="Pfam" id="PF17831">
    <property type="entry name" value="PDH_E1_M"/>
    <property type="match status" value="1"/>
</dbReference>
<accession>A0A1T3NVR0</accession>
<dbReference type="InterPro" id="IPR004660">
    <property type="entry name" value="PDH_E1"/>
</dbReference>
<proteinExistence type="predicted"/>
<reference evidence="13 14" key="1">
    <citation type="submission" date="2017-03" db="EMBL/GenBank/DDBJ databases">
        <title>Draft genome sequence of Streptomyces scabrisporus NF3, endophyte isolated from Amphipterygium adstringens.</title>
        <authorList>
            <person name="Vazquez M."/>
            <person name="Ceapa C.D."/>
            <person name="Rodriguez Luna D."/>
            <person name="Sanchez Esquivel S."/>
        </authorList>
    </citation>
    <scope>NUCLEOTIDE SEQUENCE [LARGE SCALE GENOMIC DNA]</scope>
    <source>
        <strain evidence="13 14">NF3</strain>
    </source>
</reference>
<comment type="cofactor">
    <cofactor evidence="1 8">
        <name>thiamine diphosphate</name>
        <dbReference type="ChEBI" id="CHEBI:58937"/>
    </cofactor>
</comment>
<dbReference type="PANTHER" id="PTHR43825">
    <property type="entry name" value="PYRUVATE DEHYDROGENASE E1 COMPONENT"/>
    <property type="match status" value="1"/>
</dbReference>
<dbReference type="SUPFAM" id="SSF52922">
    <property type="entry name" value="TK C-terminal domain-like"/>
    <property type="match status" value="1"/>
</dbReference>
<keyword evidence="4 8" id="KW-0560">Oxidoreductase</keyword>